<dbReference type="AlphaFoldDB" id="A0A8B8K236"/>
<feature type="domain" description="ERAP1-like C-terminal" evidence="1">
    <location>
        <begin position="8"/>
        <end position="85"/>
    </location>
</feature>
<accession>A0A8B8K236</accession>
<dbReference type="RefSeq" id="XP_027337780.1">
    <property type="nucleotide sequence ID" value="XM_027481979.1"/>
</dbReference>
<reference evidence="3" key="2">
    <citation type="submission" date="2025-08" db="UniProtKB">
        <authorList>
            <consortium name="RefSeq"/>
        </authorList>
    </citation>
    <scope>IDENTIFICATION</scope>
    <source>
        <tissue evidence="3">Young leaves</tissue>
    </source>
</reference>
<dbReference type="KEGG" id="aprc:113851482"/>
<gene>
    <name evidence="3" type="primary">LOC113851482</name>
</gene>
<evidence type="ECO:0000313" key="2">
    <source>
        <dbReference type="Proteomes" id="UP000694853"/>
    </source>
</evidence>
<dbReference type="InterPro" id="IPR024571">
    <property type="entry name" value="ERAP1-like_C_dom"/>
</dbReference>
<organism evidence="2 3">
    <name type="scientific">Abrus precatorius</name>
    <name type="common">Indian licorice</name>
    <name type="synonym">Glycine abrus</name>
    <dbReference type="NCBI Taxonomy" id="3816"/>
    <lineage>
        <taxon>Eukaryota</taxon>
        <taxon>Viridiplantae</taxon>
        <taxon>Streptophyta</taxon>
        <taxon>Embryophyta</taxon>
        <taxon>Tracheophyta</taxon>
        <taxon>Spermatophyta</taxon>
        <taxon>Magnoliopsida</taxon>
        <taxon>eudicotyledons</taxon>
        <taxon>Gunneridae</taxon>
        <taxon>Pentapetalae</taxon>
        <taxon>rosids</taxon>
        <taxon>fabids</taxon>
        <taxon>Fabales</taxon>
        <taxon>Fabaceae</taxon>
        <taxon>Papilionoideae</taxon>
        <taxon>50 kb inversion clade</taxon>
        <taxon>NPAAA clade</taxon>
        <taxon>indigoferoid/millettioid clade</taxon>
        <taxon>Abreae</taxon>
        <taxon>Abrus</taxon>
    </lineage>
</organism>
<dbReference type="Pfam" id="PF11838">
    <property type="entry name" value="ERAP1_C"/>
    <property type="match status" value="1"/>
</dbReference>
<dbReference type="OrthoDB" id="1744645at2759"/>
<reference evidence="2" key="1">
    <citation type="journal article" date="2019" name="Toxins">
        <title>Detection of Abrin-Like and Prepropulchellin-Like Toxin Genes and Transcripts Using Whole Genome Sequencing and Full-Length Transcript Sequencing of Abrus precatorius.</title>
        <authorList>
            <person name="Hovde B.T."/>
            <person name="Daligault H.E."/>
            <person name="Hanschen E.R."/>
            <person name="Kunde Y.A."/>
            <person name="Johnson M.B."/>
            <person name="Starkenburg S.R."/>
            <person name="Johnson S.L."/>
        </authorList>
    </citation>
    <scope>NUCLEOTIDE SEQUENCE [LARGE SCALE GENOMIC DNA]</scope>
</reference>
<evidence type="ECO:0000313" key="3">
    <source>
        <dbReference type="RefSeq" id="XP_027337780.1"/>
    </source>
</evidence>
<sequence length="123" mass="14113">MRNTTMENRTGFESLLSLYRSTDVLQEREKILRCIASSADPNIVLEVLNLLLSDEIPDQDIIYVLWGISLEGSEIALKWLMVNSDEKADEIEAFFASRMNHSIVMNLKLSIEQVRIKARWIGV</sequence>
<dbReference type="Proteomes" id="UP000694853">
    <property type="component" value="Unplaced"/>
</dbReference>
<keyword evidence="2" id="KW-1185">Reference proteome</keyword>
<dbReference type="Gene3D" id="1.25.50.20">
    <property type="match status" value="1"/>
</dbReference>
<evidence type="ECO:0000259" key="1">
    <source>
        <dbReference type="Pfam" id="PF11838"/>
    </source>
</evidence>
<proteinExistence type="predicted"/>
<name>A0A8B8K236_ABRPR</name>
<dbReference type="GeneID" id="113851482"/>
<protein>
    <submittedName>
        <fullName evidence="3">Aminopeptidase M1-like</fullName>
    </submittedName>
</protein>